<reference evidence="2 3" key="1">
    <citation type="submission" date="2014-11" db="EMBL/GenBank/DDBJ databases">
        <title>Genome sequence and analysis of novel Kurthia sp.</title>
        <authorList>
            <person name="Lawson J.N."/>
            <person name="Gonzalez J.E."/>
            <person name="Rinauldi L."/>
            <person name="Xuan Z."/>
            <person name="Firman A."/>
            <person name="Shaddox L."/>
            <person name="Trudeau A."/>
            <person name="Shah S."/>
            <person name="Reiman D."/>
        </authorList>
    </citation>
    <scope>NUCLEOTIDE SEQUENCE [LARGE SCALE GENOMIC DNA]</scope>
    <source>
        <strain evidence="2 3">3B1D</strain>
    </source>
</reference>
<keyword evidence="3" id="KW-1185">Reference proteome</keyword>
<accession>A0A433RXW9</accession>
<dbReference type="GO" id="GO:0016747">
    <property type="term" value="F:acyltransferase activity, transferring groups other than amino-acyl groups"/>
    <property type="evidence" value="ECO:0007669"/>
    <property type="project" value="InterPro"/>
</dbReference>
<protein>
    <recommendedName>
        <fullName evidence="1">N-acetyltransferase domain-containing protein</fullName>
    </recommendedName>
</protein>
<dbReference type="EMBL" id="JTFC01000008">
    <property type="protein sequence ID" value="RUS58123.1"/>
    <property type="molecule type" value="Genomic_DNA"/>
</dbReference>
<proteinExistence type="predicted"/>
<gene>
    <name evidence="2" type="ORF">QI30_02850</name>
</gene>
<dbReference type="CDD" id="cd04301">
    <property type="entry name" value="NAT_SF"/>
    <property type="match status" value="1"/>
</dbReference>
<dbReference type="AlphaFoldDB" id="A0A433RXW9"/>
<name>A0A433RXW9_9BACL</name>
<dbReference type="InterPro" id="IPR000182">
    <property type="entry name" value="GNAT_dom"/>
</dbReference>
<dbReference type="Pfam" id="PF00583">
    <property type="entry name" value="Acetyltransf_1"/>
    <property type="match status" value="1"/>
</dbReference>
<dbReference type="PROSITE" id="PS51186">
    <property type="entry name" value="GNAT"/>
    <property type="match status" value="1"/>
</dbReference>
<dbReference type="SUPFAM" id="SSF55729">
    <property type="entry name" value="Acyl-CoA N-acyltransferases (Nat)"/>
    <property type="match status" value="1"/>
</dbReference>
<comment type="caution">
    <text evidence="2">The sequence shown here is derived from an EMBL/GenBank/DDBJ whole genome shotgun (WGS) entry which is preliminary data.</text>
</comment>
<sequence length="172" mass="19995">MHVRAATIKDAEGIAHVHVDTWRTTYLNIMSPAYLATLTYDIRKELWQKHLSDKEKHIFVLENEQAEIVGFAACNQRPLEPHIGDLTSIYIIKEEQQKGYGRLLMKALFQTFNELGCEKVFVEVLVENDTRHLYEYFGAKIVEIDTMNLGTQELEFFIYKWDSVKNVLAQLA</sequence>
<dbReference type="OrthoDB" id="5292888at2"/>
<dbReference type="RefSeq" id="WP_158620942.1">
    <property type="nucleotide sequence ID" value="NZ_JTFC01000008.1"/>
</dbReference>
<evidence type="ECO:0000313" key="3">
    <source>
        <dbReference type="Proteomes" id="UP000288623"/>
    </source>
</evidence>
<dbReference type="InterPro" id="IPR016181">
    <property type="entry name" value="Acyl_CoA_acyltransferase"/>
</dbReference>
<organism evidence="2 3">
    <name type="scientific">Candidatus Kurthia intestinigallinarum</name>
    <dbReference type="NCBI Taxonomy" id="1562256"/>
    <lineage>
        <taxon>Bacteria</taxon>
        <taxon>Bacillati</taxon>
        <taxon>Bacillota</taxon>
        <taxon>Bacilli</taxon>
        <taxon>Bacillales</taxon>
        <taxon>Caryophanaceae</taxon>
        <taxon>Kurthia</taxon>
    </lineage>
</organism>
<evidence type="ECO:0000259" key="1">
    <source>
        <dbReference type="PROSITE" id="PS51186"/>
    </source>
</evidence>
<dbReference type="Gene3D" id="3.40.630.30">
    <property type="match status" value="1"/>
</dbReference>
<evidence type="ECO:0000313" key="2">
    <source>
        <dbReference type="EMBL" id="RUS58123.1"/>
    </source>
</evidence>
<dbReference type="Proteomes" id="UP000288623">
    <property type="component" value="Unassembled WGS sequence"/>
</dbReference>
<feature type="domain" description="N-acetyltransferase" evidence="1">
    <location>
        <begin position="1"/>
        <end position="161"/>
    </location>
</feature>